<name>V9VZV1_9RHOB</name>
<sequence>MTVGVGSTAERKTFGYLFYRVATRLQSLNLLNMISRPVRRL</sequence>
<proteinExistence type="predicted"/>
<accession>V9VZV1</accession>
<gene>
    <name evidence="1" type="ORF">METH_19695</name>
</gene>
<protein>
    <submittedName>
        <fullName evidence="1">Uncharacterized protein</fullName>
    </submittedName>
</protein>
<dbReference type="KEGG" id="lmd:METH_19695"/>
<dbReference type="Proteomes" id="UP000018780">
    <property type="component" value="Chromosome"/>
</dbReference>
<dbReference type="AlphaFoldDB" id="V9VZV1"/>
<keyword evidence="2" id="KW-1185">Reference proteome</keyword>
<dbReference type="EMBL" id="CP006773">
    <property type="protein sequence ID" value="AHD03299.1"/>
    <property type="molecule type" value="Genomic_DNA"/>
</dbReference>
<organism evidence="1 2">
    <name type="scientific">Leisingera methylohalidivorans DSM 14336</name>
    <dbReference type="NCBI Taxonomy" id="999552"/>
    <lineage>
        <taxon>Bacteria</taxon>
        <taxon>Pseudomonadati</taxon>
        <taxon>Pseudomonadota</taxon>
        <taxon>Alphaproteobacteria</taxon>
        <taxon>Rhodobacterales</taxon>
        <taxon>Roseobacteraceae</taxon>
        <taxon>Leisingera</taxon>
    </lineage>
</organism>
<evidence type="ECO:0000313" key="1">
    <source>
        <dbReference type="EMBL" id="AHD03299.1"/>
    </source>
</evidence>
<reference evidence="1 2" key="1">
    <citation type="submission" date="2013-09" db="EMBL/GenBank/DDBJ databases">
        <authorList>
            <consortium name="DOE Joint Genome Institute"/>
            <person name="Klenk H.-P."/>
            <person name="Huntemann M."/>
            <person name="Han J."/>
            <person name="Chen A."/>
            <person name="Kyrpides N."/>
            <person name="Mavromatis K."/>
            <person name="Markowitz V."/>
            <person name="Palaniappan K."/>
            <person name="Ivanova N."/>
            <person name="Schaumberg A."/>
            <person name="Pati A."/>
            <person name="Liolios K."/>
            <person name="Nordberg H.P."/>
            <person name="Cantor M.N."/>
            <person name="Hua S.X."/>
            <person name="Woyke T."/>
        </authorList>
    </citation>
    <scope>NUCLEOTIDE SEQUENCE [LARGE SCALE GENOMIC DNA]</scope>
    <source>
        <strain evidence="1 2">DSM 14336</strain>
    </source>
</reference>
<evidence type="ECO:0000313" key="2">
    <source>
        <dbReference type="Proteomes" id="UP000018780"/>
    </source>
</evidence>
<dbReference type="HOGENOM" id="CLU_219106_0_0_5"/>